<feature type="transmembrane region" description="Helical" evidence="1">
    <location>
        <begin position="6"/>
        <end position="32"/>
    </location>
</feature>
<gene>
    <name evidence="2" type="ORF">Cabys_317</name>
</gene>
<protein>
    <submittedName>
        <fullName evidence="2">Uncharacterized protein</fullName>
    </submittedName>
</protein>
<dbReference type="EMBL" id="CP018099">
    <property type="protein sequence ID" value="APF17068.1"/>
    <property type="molecule type" value="Genomic_DNA"/>
</dbReference>
<dbReference type="AlphaFoldDB" id="A0A1J1C3U2"/>
<reference evidence="2 3" key="1">
    <citation type="submission" date="2016-11" db="EMBL/GenBank/DDBJ databases">
        <title>Genomic analysis of Caldithrix abyssi and proposal of a novel bacterial phylum Caldithrichaeota.</title>
        <authorList>
            <person name="Kublanov I."/>
            <person name="Sigalova O."/>
            <person name="Gavrilov S."/>
            <person name="Lebedinsky A."/>
            <person name="Ivanova N."/>
            <person name="Daum C."/>
            <person name="Reddy T."/>
            <person name="Klenk H.P."/>
            <person name="Goker M."/>
            <person name="Reva O."/>
            <person name="Miroshnichenko M."/>
            <person name="Kyprides N."/>
            <person name="Woyke T."/>
            <person name="Gelfand M."/>
        </authorList>
    </citation>
    <scope>NUCLEOTIDE SEQUENCE [LARGE SCALE GENOMIC DNA]</scope>
    <source>
        <strain evidence="2 3">LF13</strain>
    </source>
</reference>
<evidence type="ECO:0000313" key="3">
    <source>
        <dbReference type="Proteomes" id="UP000183868"/>
    </source>
</evidence>
<accession>A0A1J1C3U2</accession>
<proteinExistence type="predicted"/>
<keyword evidence="1" id="KW-1133">Transmembrane helix</keyword>
<dbReference type="KEGG" id="caby:Cabys_317"/>
<sequence>MHDPPFYFFNFKTLNLLVSLLQFKSFMARYLVFKSKKMMVKIFSIIPENVK</sequence>
<evidence type="ECO:0000256" key="1">
    <source>
        <dbReference type="SAM" id="Phobius"/>
    </source>
</evidence>
<dbReference type="Proteomes" id="UP000183868">
    <property type="component" value="Chromosome"/>
</dbReference>
<evidence type="ECO:0000313" key="2">
    <source>
        <dbReference type="EMBL" id="APF17068.1"/>
    </source>
</evidence>
<name>A0A1J1C3U2_CALAY</name>
<organism evidence="2 3">
    <name type="scientific">Caldithrix abyssi DSM 13497</name>
    <dbReference type="NCBI Taxonomy" id="880073"/>
    <lineage>
        <taxon>Bacteria</taxon>
        <taxon>Pseudomonadati</taxon>
        <taxon>Calditrichota</taxon>
        <taxon>Calditrichia</taxon>
        <taxon>Calditrichales</taxon>
        <taxon>Calditrichaceae</taxon>
        <taxon>Caldithrix</taxon>
    </lineage>
</organism>
<keyword evidence="1" id="KW-0472">Membrane</keyword>
<keyword evidence="1" id="KW-0812">Transmembrane</keyword>